<dbReference type="Pfam" id="PF13302">
    <property type="entry name" value="Acetyltransf_3"/>
    <property type="match status" value="1"/>
</dbReference>
<dbReference type="GO" id="GO:0005737">
    <property type="term" value="C:cytoplasm"/>
    <property type="evidence" value="ECO:0007669"/>
    <property type="project" value="TreeGrafter"/>
</dbReference>
<comment type="similarity">
    <text evidence="3">Belongs to the acetyltransferase family. RimJ subfamily.</text>
</comment>
<dbReference type="Gene3D" id="3.40.630.30">
    <property type="match status" value="1"/>
</dbReference>
<dbReference type="AlphaFoldDB" id="A0A1I0LEB3"/>
<dbReference type="PANTHER" id="PTHR43792:SF8">
    <property type="entry name" value="[RIBOSOMAL PROTEIN US5]-ALANINE N-ACETYLTRANSFERASE"/>
    <property type="match status" value="1"/>
</dbReference>
<dbReference type="InterPro" id="IPR016181">
    <property type="entry name" value="Acyl_CoA_acyltransferase"/>
</dbReference>
<evidence type="ECO:0000313" key="6">
    <source>
        <dbReference type="Proteomes" id="UP000199361"/>
    </source>
</evidence>
<dbReference type="PANTHER" id="PTHR43792">
    <property type="entry name" value="GNAT FAMILY, PUTATIVE (AFU_ORTHOLOGUE AFUA_3G00765)-RELATED-RELATED"/>
    <property type="match status" value="1"/>
</dbReference>
<proteinExistence type="inferred from homology"/>
<dbReference type="InterPro" id="IPR000182">
    <property type="entry name" value="GNAT_dom"/>
</dbReference>
<sequence>MSYLAYADRVGLRHLVMEDAAEIVALNRESLDLHGPWLPGRPVITHEEFESYLGRFEGGAHEGFVICRLDTGGIAGRINVNNIIRGTHQAGTVGYAAYASTTGRGYMTEGLRLLVAYAFEELGLHRLEANIQPDNTASLNVAKRAGFQREGFSPNFQLINGAWRDHERWAVTVEMV</sequence>
<keyword evidence="6" id="KW-1185">Reference proteome</keyword>
<evidence type="ECO:0000259" key="4">
    <source>
        <dbReference type="PROSITE" id="PS51186"/>
    </source>
</evidence>
<dbReference type="PROSITE" id="PS51186">
    <property type="entry name" value="GNAT"/>
    <property type="match status" value="1"/>
</dbReference>
<gene>
    <name evidence="5" type="ORF">SAMN05421811_115238</name>
</gene>
<dbReference type="InterPro" id="IPR051531">
    <property type="entry name" value="N-acetyltransferase"/>
</dbReference>
<dbReference type="Proteomes" id="UP000199361">
    <property type="component" value="Unassembled WGS sequence"/>
</dbReference>
<feature type="domain" description="N-acetyltransferase" evidence="4">
    <location>
        <begin position="10"/>
        <end position="176"/>
    </location>
</feature>
<keyword evidence="2" id="KW-0012">Acyltransferase</keyword>
<evidence type="ECO:0000256" key="1">
    <source>
        <dbReference type="ARBA" id="ARBA00022679"/>
    </source>
</evidence>
<protein>
    <submittedName>
        <fullName evidence="5">Ribosomal-protein-alanine N-acetyltransferase</fullName>
    </submittedName>
</protein>
<accession>A0A1I0LEB3</accession>
<dbReference type="SUPFAM" id="SSF55729">
    <property type="entry name" value="Acyl-CoA N-acyltransferases (Nat)"/>
    <property type="match status" value="1"/>
</dbReference>
<name>A0A1I0LEB3_9ACTN</name>
<dbReference type="STRING" id="568860.SAMN05421811_115238"/>
<dbReference type="RefSeq" id="WP_091090555.1">
    <property type="nucleotide sequence ID" value="NZ_FOHX01000015.1"/>
</dbReference>
<evidence type="ECO:0000313" key="5">
    <source>
        <dbReference type="EMBL" id="SEU38419.1"/>
    </source>
</evidence>
<reference evidence="5 6" key="1">
    <citation type="submission" date="2016-10" db="EMBL/GenBank/DDBJ databases">
        <authorList>
            <person name="de Groot N.N."/>
        </authorList>
    </citation>
    <scope>NUCLEOTIDE SEQUENCE [LARGE SCALE GENOMIC DNA]</scope>
    <source>
        <strain evidence="5 6">CGMCC 4.5598</strain>
    </source>
</reference>
<evidence type="ECO:0000256" key="2">
    <source>
        <dbReference type="ARBA" id="ARBA00023315"/>
    </source>
</evidence>
<evidence type="ECO:0000256" key="3">
    <source>
        <dbReference type="ARBA" id="ARBA00038502"/>
    </source>
</evidence>
<keyword evidence="1 5" id="KW-0808">Transferase</keyword>
<dbReference type="OrthoDB" id="5242221at2"/>
<organism evidence="5 6">
    <name type="scientific">Nonomuraea wenchangensis</name>
    <dbReference type="NCBI Taxonomy" id="568860"/>
    <lineage>
        <taxon>Bacteria</taxon>
        <taxon>Bacillati</taxon>
        <taxon>Actinomycetota</taxon>
        <taxon>Actinomycetes</taxon>
        <taxon>Streptosporangiales</taxon>
        <taxon>Streptosporangiaceae</taxon>
        <taxon>Nonomuraea</taxon>
    </lineage>
</organism>
<dbReference type="GO" id="GO:0008999">
    <property type="term" value="F:protein-N-terminal-alanine acetyltransferase activity"/>
    <property type="evidence" value="ECO:0007669"/>
    <property type="project" value="TreeGrafter"/>
</dbReference>
<dbReference type="EMBL" id="FOHX01000015">
    <property type="protein sequence ID" value="SEU38419.1"/>
    <property type="molecule type" value="Genomic_DNA"/>
</dbReference>